<feature type="domain" description="Exonuclease" evidence="11">
    <location>
        <begin position="181"/>
        <end position="342"/>
    </location>
</feature>
<evidence type="ECO:0000256" key="2">
    <source>
        <dbReference type="ARBA" id="ARBA00010489"/>
    </source>
</evidence>
<evidence type="ECO:0000256" key="6">
    <source>
        <dbReference type="ARBA" id="ARBA00022801"/>
    </source>
</evidence>
<protein>
    <recommendedName>
        <fullName evidence="3">RNA exonuclease 4</fullName>
    </recommendedName>
</protein>
<dbReference type="PhylomeDB" id="A0A0D2WHH0"/>
<dbReference type="InterPro" id="IPR047021">
    <property type="entry name" value="REXO1/3/4-like"/>
</dbReference>
<dbReference type="SMART" id="SM00479">
    <property type="entry name" value="EXOIII"/>
    <property type="match status" value="1"/>
</dbReference>
<feature type="region of interest" description="Disordered" evidence="10">
    <location>
        <begin position="1"/>
        <end position="95"/>
    </location>
</feature>
<evidence type="ECO:0000256" key="9">
    <source>
        <dbReference type="ARBA" id="ARBA00025599"/>
    </source>
</evidence>
<dbReference type="GO" id="GO:0008408">
    <property type="term" value="F:3'-5' exonuclease activity"/>
    <property type="evidence" value="ECO:0007669"/>
    <property type="project" value="InterPro"/>
</dbReference>
<dbReference type="InterPro" id="IPR036397">
    <property type="entry name" value="RNaseH_sf"/>
</dbReference>
<evidence type="ECO:0000313" key="12">
    <source>
        <dbReference type="EMBL" id="KJE89060.1"/>
    </source>
</evidence>
<feature type="compositionally biased region" description="Basic and acidic residues" evidence="10">
    <location>
        <begin position="343"/>
        <end position="367"/>
    </location>
</feature>
<evidence type="ECO:0000256" key="7">
    <source>
        <dbReference type="ARBA" id="ARBA00022839"/>
    </source>
</evidence>
<comment type="similarity">
    <text evidence="2">Belongs to the REXO4 family.</text>
</comment>
<keyword evidence="8" id="KW-0539">Nucleus</keyword>
<keyword evidence="7" id="KW-0269">Exonuclease</keyword>
<evidence type="ECO:0000256" key="8">
    <source>
        <dbReference type="ARBA" id="ARBA00023242"/>
    </source>
</evidence>
<reference evidence="13" key="1">
    <citation type="submission" date="2011-02" db="EMBL/GenBank/DDBJ databases">
        <title>The Genome Sequence of Capsaspora owczarzaki ATCC 30864.</title>
        <authorList>
            <person name="Russ C."/>
            <person name="Cuomo C."/>
            <person name="Burger G."/>
            <person name="Gray M.W."/>
            <person name="Holland P.W.H."/>
            <person name="King N."/>
            <person name="Lang F.B.F."/>
            <person name="Roger A.J."/>
            <person name="Ruiz-Trillo I."/>
            <person name="Young S.K."/>
            <person name="Zeng Q."/>
            <person name="Gargeya S."/>
            <person name="Alvarado L."/>
            <person name="Berlin A."/>
            <person name="Chapman S.B."/>
            <person name="Chen Z."/>
            <person name="Freedman E."/>
            <person name="Gellesch M."/>
            <person name="Goldberg J."/>
            <person name="Griggs A."/>
            <person name="Gujja S."/>
            <person name="Heilman E."/>
            <person name="Heiman D."/>
            <person name="Howarth C."/>
            <person name="Mehta T."/>
            <person name="Neiman D."/>
            <person name="Pearson M."/>
            <person name="Roberts A."/>
            <person name="Saif S."/>
            <person name="Shea T."/>
            <person name="Shenoy N."/>
            <person name="Sisk P."/>
            <person name="Stolte C."/>
            <person name="Sykes S."/>
            <person name="White J."/>
            <person name="Yandava C."/>
            <person name="Haas B."/>
            <person name="Nusbaum C."/>
            <person name="Birren B."/>
        </authorList>
    </citation>
    <scope>NUCLEOTIDE SEQUENCE</scope>
    <source>
        <strain evidence="13">ATCC 30864</strain>
    </source>
</reference>
<dbReference type="Proteomes" id="UP000008743">
    <property type="component" value="Unassembled WGS sequence"/>
</dbReference>
<evidence type="ECO:0000256" key="3">
    <source>
        <dbReference type="ARBA" id="ARBA00016937"/>
    </source>
</evidence>
<evidence type="ECO:0000256" key="4">
    <source>
        <dbReference type="ARBA" id="ARBA00022552"/>
    </source>
</evidence>
<dbReference type="PANTHER" id="PTHR12801:SF45">
    <property type="entry name" value="RNA EXONUCLEASE 4"/>
    <property type="match status" value="1"/>
</dbReference>
<evidence type="ECO:0000256" key="5">
    <source>
        <dbReference type="ARBA" id="ARBA00022722"/>
    </source>
</evidence>
<dbReference type="OrthoDB" id="8191639at2759"/>
<proteinExistence type="inferred from homology"/>
<accession>A0A0D2WHH0</accession>
<dbReference type="InParanoid" id="A0A0D2WHH0"/>
<dbReference type="CDD" id="cd06144">
    <property type="entry name" value="REX4_like"/>
    <property type="match status" value="1"/>
</dbReference>
<sequence length="558" mass="60029">MKNTGKPAATAGRTRSTAPTRTADRAASGHKPNTAPAKKKAAATKPAGSADKTQAAAASAAGGVEAPRAAVSKPKAHTKKPKVAEPVAPLPALPSKPGDVSANWKALMATLPPSKPQTTFKRRRDMKRQENDQDSTDATGARKRVALDESAAAEPLKRGKTKRVWKDLSSLIAGDFAGPTKFIAVDCEMVGVGERGERSALARVSVVNYFGQVLYDSFVKPQERVTDYRTRWSGVRPKDLVNAVTFAEAQKAVSAIIRGRKLVAHAASNDLQAMLLSHPKHDLIDTSLFRPFKQYSKGRTPGLKRLAMELLDVNIQIGEHSSVEDARATMAIFRKIQPEWDSTKNMKPSEVRRLKEDRVRRKQHQADNESDSDEDDEDDDESEEQDVATVEAIMAARFGNDDDDEPSDAGRKEMDYEEWTARNAEKAQAKLKARADGIASSVDSMLSSGRAMPATSAPTPSRSVLAIEMNVKPDQVATSALRRKQQQSKAKSSAPAVAAPVVASKLTSSCSVAFGGVVRNGQGVVSSSATASASANLLMNKFMQAAQKSKTSATLSRW</sequence>
<dbReference type="FunFam" id="3.30.420.10:FF:000007">
    <property type="entry name" value="Interferon-stimulated exonuclease gene 20"/>
    <property type="match status" value="1"/>
</dbReference>
<dbReference type="Pfam" id="PF00929">
    <property type="entry name" value="RNase_T"/>
    <property type="match status" value="1"/>
</dbReference>
<evidence type="ECO:0000256" key="10">
    <source>
        <dbReference type="SAM" id="MobiDB-lite"/>
    </source>
</evidence>
<dbReference type="eggNOG" id="KOG2249">
    <property type="taxonomic scope" value="Eukaryota"/>
</dbReference>
<dbReference type="PANTHER" id="PTHR12801">
    <property type="entry name" value="RNA EXONUCLEASE REXO1 / RECO3 FAMILY MEMBER-RELATED"/>
    <property type="match status" value="1"/>
</dbReference>
<dbReference type="AlphaFoldDB" id="A0A0D2WHH0"/>
<keyword evidence="6" id="KW-0378">Hydrolase</keyword>
<dbReference type="InterPro" id="IPR013520">
    <property type="entry name" value="Ribonucl_H"/>
</dbReference>
<evidence type="ECO:0000256" key="1">
    <source>
        <dbReference type="ARBA" id="ARBA00004123"/>
    </source>
</evidence>
<dbReference type="InterPro" id="IPR012337">
    <property type="entry name" value="RNaseH-like_sf"/>
</dbReference>
<organism evidence="12 13">
    <name type="scientific">Capsaspora owczarzaki (strain ATCC 30864)</name>
    <dbReference type="NCBI Taxonomy" id="595528"/>
    <lineage>
        <taxon>Eukaryota</taxon>
        <taxon>Filasterea</taxon>
        <taxon>Capsaspora</taxon>
    </lineage>
</organism>
<evidence type="ECO:0000313" key="13">
    <source>
        <dbReference type="Proteomes" id="UP000008743"/>
    </source>
</evidence>
<comment type="function">
    <text evidence="9">Exoribonuclease involved in ribosome biosynthesis. Involved in the processing of ITS1, the internal transcribed spacer localized between the 18S and 5.8S rRNAs.</text>
</comment>
<dbReference type="RefSeq" id="XP_011270001.1">
    <property type="nucleotide sequence ID" value="XM_011271699.1"/>
</dbReference>
<dbReference type="GO" id="GO:0006364">
    <property type="term" value="P:rRNA processing"/>
    <property type="evidence" value="ECO:0007669"/>
    <property type="project" value="UniProtKB-KW"/>
</dbReference>
<dbReference type="STRING" id="595528.A0A0D2WHH0"/>
<feature type="region of interest" description="Disordered" evidence="10">
    <location>
        <begin position="108"/>
        <end position="159"/>
    </location>
</feature>
<keyword evidence="5" id="KW-0540">Nuclease</keyword>
<evidence type="ECO:0000259" key="11">
    <source>
        <dbReference type="SMART" id="SM00479"/>
    </source>
</evidence>
<gene>
    <name evidence="12" type="ORF">CAOG_008430</name>
</gene>
<keyword evidence="4" id="KW-0698">rRNA processing</keyword>
<dbReference type="SUPFAM" id="SSF53098">
    <property type="entry name" value="Ribonuclease H-like"/>
    <property type="match status" value="1"/>
</dbReference>
<dbReference type="GO" id="GO:0005634">
    <property type="term" value="C:nucleus"/>
    <property type="evidence" value="ECO:0007669"/>
    <property type="project" value="UniProtKB-SubCell"/>
</dbReference>
<dbReference type="EMBL" id="KE346360">
    <property type="protein sequence ID" value="KJE89060.1"/>
    <property type="molecule type" value="Genomic_DNA"/>
</dbReference>
<feature type="compositionally biased region" description="Low complexity" evidence="10">
    <location>
        <begin position="43"/>
        <end position="70"/>
    </location>
</feature>
<dbReference type="InterPro" id="IPR037431">
    <property type="entry name" value="REX4_DEDDh_dom"/>
</dbReference>
<dbReference type="Gene3D" id="3.30.420.10">
    <property type="entry name" value="Ribonuclease H-like superfamily/Ribonuclease H"/>
    <property type="match status" value="1"/>
</dbReference>
<dbReference type="GO" id="GO:0003676">
    <property type="term" value="F:nucleic acid binding"/>
    <property type="evidence" value="ECO:0007669"/>
    <property type="project" value="InterPro"/>
</dbReference>
<feature type="region of interest" description="Disordered" evidence="10">
    <location>
        <begin position="343"/>
        <end position="416"/>
    </location>
</feature>
<keyword evidence="13" id="KW-1185">Reference proteome</keyword>
<name>A0A0D2WHH0_CAPO3</name>
<feature type="compositionally biased region" description="Acidic residues" evidence="10">
    <location>
        <begin position="368"/>
        <end position="386"/>
    </location>
</feature>
<comment type="subcellular location">
    <subcellularLocation>
        <location evidence="1">Nucleus</location>
    </subcellularLocation>
</comment>